<dbReference type="AlphaFoldDB" id="A0A8J6H6J0"/>
<evidence type="ECO:0000256" key="3">
    <source>
        <dbReference type="ARBA" id="ARBA00022737"/>
    </source>
</evidence>
<comment type="caution">
    <text evidence="8">The sequence shown here is derived from an EMBL/GenBank/DDBJ whole genome shotgun (WGS) entry which is preliminary data.</text>
</comment>
<keyword evidence="3" id="KW-0677">Repeat</keyword>
<dbReference type="InterPro" id="IPR015943">
    <property type="entry name" value="WD40/YVTN_repeat-like_dom_sf"/>
</dbReference>
<dbReference type="PANTHER" id="PTHR19920:SF0">
    <property type="entry name" value="CYTOSOLIC IRON-SULFUR PROTEIN ASSEMBLY PROTEIN CIAO1-RELATED"/>
    <property type="match status" value="1"/>
</dbReference>
<dbReference type="PROSITE" id="PS50082">
    <property type="entry name" value="WD_REPEATS_2"/>
    <property type="match status" value="5"/>
</dbReference>
<comment type="similarity">
    <text evidence="1">Belongs to the GTP cyclohydrolase I type 2/NIF3 family.</text>
</comment>
<evidence type="ECO:0000256" key="6">
    <source>
        <dbReference type="PIRSR" id="PIRSR602678-1"/>
    </source>
</evidence>
<dbReference type="PANTHER" id="PTHR19920">
    <property type="entry name" value="WD40 PROTEIN CIAO1"/>
    <property type="match status" value="1"/>
</dbReference>
<comment type="function">
    <text evidence="4">Key component of the cytosolic iron-sulfur protein assembly (CIA) complex, a multiprotein complex that mediates the incorporation of iron-sulfur cluster into extramitochondrial Fe/S proteins. As a CIA complex component, interacts specifically with CIAO2A or CIAO2B and MMS19 to assist different branches of iron-sulfur protein assembly, depending of its interactors. The complex CIAO1:CIAO2B:MMS19 binds to and facilitates the assembly of most cytosolic-nuclear Fe/S proteins. CIAO1:CIAO2A specifically matures ACO1 and stabilizes IREB2. Seems to specifically modulate the transactivation activity of WT1. As part of the mitotic spindle-associated MMXD complex it may play a role in chromosome segregation.</text>
</comment>
<organism evidence="8 9">
    <name type="scientific">Tenebrio molitor</name>
    <name type="common">Yellow mealworm beetle</name>
    <dbReference type="NCBI Taxonomy" id="7067"/>
    <lineage>
        <taxon>Eukaryota</taxon>
        <taxon>Metazoa</taxon>
        <taxon>Ecdysozoa</taxon>
        <taxon>Arthropoda</taxon>
        <taxon>Hexapoda</taxon>
        <taxon>Insecta</taxon>
        <taxon>Pterygota</taxon>
        <taxon>Neoptera</taxon>
        <taxon>Endopterygota</taxon>
        <taxon>Coleoptera</taxon>
        <taxon>Polyphaga</taxon>
        <taxon>Cucujiformia</taxon>
        <taxon>Tenebrionidae</taxon>
        <taxon>Tenebrio</taxon>
    </lineage>
</organism>
<feature type="repeat" description="WD" evidence="7">
    <location>
        <begin position="147"/>
        <end position="179"/>
    </location>
</feature>
<dbReference type="Gene3D" id="3.40.1390.30">
    <property type="entry name" value="NIF3 (NGG1p interacting factor 3)-like"/>
    <property type="match status" value="1"/>
</dbReference>
<dbReference type="Pfam" id="PF00400">
    <property type="entry name" value="WD40"/>
    <property type="match status" value="6"/>
</dbReference>
<proteinExistence type="inferred from homology"/>
<dbReference type="SUPFAM" id="SSF102705">
    <property type="entry name" value="NIF3 (NGG1p interacting factor 3)-like"/>
    <property type="match status" value="1"/>
</dbReference>
<dbReference type="PROSITE" id="PS50294">
    <property type="entry name" value="WD_REPEATS_REGION"/>
    <property type="match status" value="5"/>
</dbReference>
<dbReference type="FunFam" id="3.40.1390.30:FF:000001">
    <property type="entry name" value="GTP cyclohydrolase 1 type 2"/>
    <property type="match status" value="1"/>
</dbReference>
<dbReference type="Proteomes" id="UP000719412">
    <property type="component" value="Unassembled WGS sequence"/>
</dbReference>
<comment type="similarity">
    <text evidence="5">Belongs to the WD repeat CIA1 family.</text>
</comment>
<feature type="binding site" evidence="6">
    <location>
        <position position="390"/>
    </location>
    <ligand>
        <name>a divalent metal cation</name>
        <dbReference type="ChEBI" id="CHEBI:60240"/>
        <label>1</label>
    </ligand>
</feature>
<evidence type="ECO:0000313" key="9">
    <source>
        <dbReference type="Proteomes" id="UP000719412"/>
    </source>
</evidence>
<dbReference type="CDD" id="cd00200">
    <property type="entry name" value="WD40"/>
    <property type="match status" value="1"/>
</dbReference>
<dbReference type="Pfam" id="PF01784">
    <property type="entry name" value="DUF34_NIF3"/>
    <property type="match status" value="1"/>
</dbReference>
<dbReference type="HAMAP" id="MF_03037">
    <property type="entry name" value="ciao1"/>
    <property type="match status" value="1"/>
</dbReference>
<dbReference type="NCBIfam" id="TIGR00486">
    <property type="entry name" value="YbgI_SA1388"/>
    <property type="match status" value="1"/>
</dbReference>
<feature type="repeat" description="WD" evidence="7">
    <location>
        <begin position="193"/>
        <end position="225"/>
    </location>
</feature>
<evidence type="ECO:0000256" key="2">
    <source>
        <dbReference type="ARBA" id="ARBA00022574"/>
    </source>
</evidence>
<feature type="binding site" evidence="6">
    <location>
        <position position="428"/>
    </location>
    <ligand>
        <name>a divalent metal cation</name>
        <dbReference type="ChEBI" id="CHEBI:60240"/>
        <label>1</label>
    </ligand>
</feature>
<name>A0A8J6H6J0_TENMO</name>
<evidence type="ECO:0000313" key="8">
    <source>
        <dbReference type="EMBL" id="KAH0808978.1"/>
    </source>
</evidence>
<keyword evidence="2 7" id="KW-0853">WD repeat</keyword>
<reference evidence="8" key="2">
    <citation type="submission" date="2021-08" db="EMBL/GenBank/DDBJ databases">
        <authorList>
            <person name="Eriksson T."/>
        </authorList>
    </citation>
    <scope>NUCLEOTIDE SEQUENCE</scope>
    <source>
        <strain evidence="8">Stoneville</strain>
        <tissue evidence="8">Whole head</tissue>
    </source>
</reference>
<gene>
    <name evidence="5" type="primary">Ciao1</name>
    <name evidence="8" type="ORF">GEV33_013816</name>
</gene>
<dbReference type="GO" id="GO:0046872">
    <property type="term" value="F:metal ion binding"/>
    <property type="evidence" value="ECO:0007669"/>
    <property type="project" value="UniProtKB-KW"/>
</dbReference>
<reference evidence="8" key="1">
    <citation type="journal article" date="2020" name="J Insects Food Feed">
        <title>The yellow mealworm (Tenebrio molitor) genome: a resource for the emerging insects as food and feed industry.</title>
        <authorList>
            <person name="Eriksson T."/>
            <person name="Andere A."/>
            <person name="Kelstrup H."/>
            <person name="Emery V."/>
            <person name="Picard C."/>
        </authorList>
    </citation>
    <scope>NUCLEOTIDE SEQUENCE</scope>
    <source>
        <strain evidence="8">Stoneville</strain>
        <tissue evidence="8">Whole head</tissue>
    </source>
</reference>
<dbReference type="GO" id="GO:0016226">
    <property type="term" value="P:iron-sulfur cluster assembly"/>
    <property type="evidence" value="ECO:0007669"/>
    <property type="project" value="UniProtKB-UniRule"/>
</dbReference>
<dbReference type="EMBL" id="JABDTM020028419">
    <property type="protein sequence ID" value="KAH0808978.1"/>
    <property type="molecule type" value="Genomic_DNA"/>
</dbReference>
<protein>
    <recommendedName>
        <fullName evidence="5">Probable cytosolic iron-sulfur protein assembly protein Ciao1</fullName>
    </recommendedName>
</protein>
<sequence>MAKLENLQTLSKHVGRVWNVSWHPKGQTFASCGEDKTIRIWSRENNSDLKWLNKVILTDGHKRTIREVSWSACGNYLASASFDTTTCIWDKKSGEFECNATLEGHENEVKSVAWSKSGRFLATCSRDKSVWIWEIADEDEYDCAAVLNAHTQDVKKVVWHPTEDILASGSYDNTIKLFKEDPTDSDWMCFATLLGHDSTVWSLSWDKEGKRLVSCSDDNTLKVWKQYLPGNSEGVATPEGQESWKCVCTLSGYHNRTIYDVSWSHLTDLIATSCGDDAIRIFREDDGCDPNAPTFSQIVCVDRAHSQDVNCISWNPVVPDVLVSGSDDEIVKTLQSYASLTLAESWDNVGLLVDPMTDNKVKTILLTNDLTEDVVAEAKQLGAGLIVSYHPNIFQGLKRVSADTWKERIVVQCIKNEIAVFSPHTSWDCIEGGVNDWLASAFNFTAIKPIKETPENPYQGAGRLLRLEEAVSVQDAIDWVKRHTGLDHLRLALGRHKTINSSVSTVALCAGSGGSVLKGVEADVYLTGEMSHHDVLDATQNGIHVILCEHSNSERGFLKIFQDHLKTKLLQGQVTVVVSKIDKDPLTIV</sequence>
<dbReference type="InterPro" id="IPR028608">
    <property type="entry name" value="CIAO1/Cia1"/>
</dbReference>
<feature type="binding site" evidence="6">
    <location>
        <position position="554"/>
    </location>
    <ligand>
        <name>a divalent metal cation</name>
        <dbReference type="ChEBI" id="CHEBI:60240"/>
        <label>1</label>
    </ligand>
</feature>
<dbReference type="PROSITE" id="PS00678">
    <property type="entry name" value="WD_REPEATS_1"/>
    <property type="match status" value="1"/>
</dbReference>
<feature type="repeat" description="WD" evidence="7">
    <location>
        <begin position="58"/>
        <end position="99"/>
    </location>
</feature>
<dbReference type="SMART" id="SM00320">
    <property type="entry name" value="WD40"/>
    <property type="match status" value="7"/>
</dbReference>
<dbReference type="GO" id="GO:0097361">
    <property type="term" value="C:cytosolic [4Fe-4S] assembly targeting complex"/>
    <property type="evidence" value="ECO:0007669"/>
    <property type="project" value="InterPro"/>
</dbReference>
<dbReference type="InterPro" id="IPR036322">
    <property type="entry name" value="WD40_repeat_dom_sf"/>
</dbReference>
<dbReference type="InterPro" id="IPR019775">
    <property type="entry name" value="WD40_repeat_CS"/>
</dbReference>
<accession>A0A8J6H6J0</accession>
<keyword evidence="9" id="KW-1185">Reference proteome</keyword>
<feature type="repeat" description="WD" evidence="7">
    <location>
        <begin position="10"/>
        <end position="51"/>
    </location>
</feature>
<keyword evidence="6" id="KW-0479">Metal-binding</keyword>
<evidence type="ECO:0000256" key="4">
    <source>
        <dbReference type="ARBA" id="ARBA00060126"/>
    </source>
</evidence>
<dbReference type="InterPro" id="IPR036069">
    <property type="entry name" value="DUF34/NIF3_sf"/>
</dbReference>
<evidence type="ECO:0000256" key="1">
    <source>
        <dbReference type="ARBA" id="ARBA00006964"/>
    </source>
</evidence>
<dbReference type="Gene3D" id="2.130.10.10">
    <property type="entry name" value="YVTN repeat-like/Quinoprotein amine dehydrogenase"/>
    <property type="match status" value="1"/>
</dbReference>
<dbReference type="InterPro" id="IPR002678">
    <property type="entry name" value="DUF34/NIF3"/>
</dbReference>
<feature type="binding site" evidence="6">
    <location>
        <position position="550"/>
    </location>
    <ligand>
        <name>a divalent metal cation</name>
        <dbReference type="ChEBI" id="CHEBI:60240"/>
        <label>1</label>
    </ligand>
</feature>
<evidence type="ECO:0000256" key="5">
    <source>
        <dbReference type="HAMAP-Rule" id="MF_03037"/>
    </source>
</evidence>
<comment type="function">
    <text evidence="5">Essential component of the cytosolic iron-sulfur (Fe/S) protein assembly machinery. Required for the maturation of extramitochondrial Fe/S proteins.</text>
</comment>
<dbReference type="SUPFAM" id="SSF50978">
    <property type="entry name" value="WD40 repeat-like"/>
    <property type="match status" value="1"/>
</dbReference>
<evidence type="ECO:0000256" key="7">
    <source>
        <dbReference type="PROSITE-ProRule" id="PRU00221"/>
    </source>
</evidence>
<dbReference type="InterPro" id="IPR001680">
    <property type="entry name" value="WD40_rpt"/>
</dbReference>
<dbReference type="FunFam" id="2.130.10.10:FF:000136">
    <property type="entry name" value="Probable cytosolic iron-sulfur protein assembly protein CIAO1"/>
    <property type="match status" value="1"/>
</dbReference>
<feature type="repeat" description="WD" evidence="7">
    <location>
        <begin position="102"/>
        <end position="135"/>
    </location>
</feature>